<dbReference type="RefSeq" id="WP_190825773.1">
    <property type="nucleotide sequence ID" value="NZ_CAWPPI010000025.1"/>
</dbReference>
<reference evidence="1" key="1">
    <citation type="submission" date="2020-09" db="EMBL/GenBank/DDBJ databases">
        <title>Iningainema tapete sp. nov. (Scytonemataceae, Cyanobacteria) from greenhouses in central Florida (USA) produces two types of nodularin with biosynthetic potential for microcystin-LR and anabaenopeptins.</title>
        <authorList>
            <person name="Berthold D.E."/>
            <person name="Lefler F.W."/>
            <person name="Huang I.-S."/>
            <person name="Abdulla H."/>
            <person name="Zimba P.V."/>
            <person name="Laughinghouse H.D. IV."/>
        </authorList>
    </citation>
    <scope>NUCLEOTIDE SEQUENCE</scope>
    <source>
        <strain evidence="1">BLCCT55</strain>
    </source>
</reference>
<dbReference type="EMBL" id="JACXAE010000025">
    <property type="protein sequence ID" value="MBD2771480.1"/>
    <property type="molecule type" value="Genomic_DNA"/>
</dbReference>
<dbReference type="AlphaFoldDB" id="A0A8J7CAL8"/>
<proteinExistence type="predicted"/>
<evidence type="ECO:0000313" key="2">
    <source>
        <dbReference type="Proteomes" id="UP000629098"/>
    </source>
</evidence>
<evidence type="ECO:0000313" key="1">
    <source>
        <dbReference type="EMBL" id="MBD2771480.1"/>
    </source>
</evidence>
<name>A0A8J7CAL8_9CYAN</name>
<accession>A0A8J7CAL8</accession>
<keyword evidence="2" id="KW-1185">Reference proteome</keyword>
<organism evidence="1 2">
    <name type="scientific">Iningainema tapete BLCC-T55</name>
    <dbReference type="NCBI Taxonomy" id="2748662"/>
    <lineage>
        <taxon>Bacteria</taxon>
        <taxon>Bacillati</taxon>
        <taxon>Cyanobacteriota</taxon>
        <taxon>Cyanophyceae</taxon>
        <taxon>Nostocales</taxon>
        <taxon>Scytonemataceae</taxon>
        <taxon>Iningainema tapete</taxon>
    </lineage>
</organism>
<sequence>MKIRGIKRGQTIELLEPVHNIPDGTEIVVDLEPPSIKRAKFEKPLTDEERLAKLNQLFGVWKDQPELMEIFAEIDNKRHAYRGRSINSIDRQDNSWLKSDLYNLGSY</sequence>
<gene>
    <name evidence="1" type="ORF">ICL16_04975</name>
</gene>
<comment type="caution">
    <text evidence="1">The sequence shown here is derived from an EMBL/GenBank/DDBJ whole genome shotgun (WGS) entry which is preliminary data.</text>
</comment>
<dbReference type="Proteomes" id="UP000629098">
    <property type="component" value="Unassembled WGS sequence"/>
</dbReference>
<protein>
    <submittedName>
        <fullName evidence="1">Uncharacterized protein</fullName>
    </submittedName>
</protein>